<feature type="region of interest" description="Disordered" evidence="1">
    <location>
        <begin position="495"/>
        <end position="530"/>
    </location>
</feature>
<dbReference type="GO" id="GO:2000058">
    <property type="term" value="P:regulation of ubiquitin-dependent protein catabolic process"/>
    <property type="evidence" value="ECO:0007669"/>
    <property type="project" value="TreeGrafter"/>
</dbReference>
<dbReference type="InterPro" id="IPR015940">
    <property type="entry name" value="UBA"/>
</dbReference>
<feature type="compositionally biased region" description="Low complexity" evidence="1">
    <location>
        <begin position="508"/>
        <end position="521"/>
    </location>
</feature>
<dbReference type="InterPro" id="IPR000626">
    <property type="entry name" value="Ubiquitin-like_dom"/>
</dbReference>
<feature type="domain" description="Ubiquitin-like" evidence="3">
    <location>
        <begin position="124"/>
        <end position="169"/>
    </location>
</feature>
<name>A0A8J2PUJ2_9HEXA</name>
<dbReference type="PROSITE" id="PS50030">
    <property type="entry name" value="UBA"/>
    <property type="match status" value="1"/>
</dbReference>
<dbReference type="AlphaFoldDB" id="A0A8J2PUJ2"/>
<dbReference type="SMART" id="SM00165">
    <property type="entry name" value="UBA"/>
    <property type="match status" value="2"/>
</dbReference>
<feature type="domain" description="UBA" evidence="2">
    <location>
        <begin position="362"/>
        <end position="411"/>
    </location>
</feature>
<dbReference type="Pfam" id="PF18037">
    <property type="entry name" value="Ubiquitin_5"/>
    <property type="match status" value="1"/>
</dbReference>
<comment type="caution">
    <text evidence="4">The sequence shown here is derived from an EMBL/GenBank/DDBJ whole genome shotgun (WGS) entry which is preliminary data.</text>
</comment>
<gene>
    <name evidence="4" type="ORF">AFUS01_LOCUS38499</name>
</gene>
<dbReference type="InterPro" id="IPR039749">
    <property type="entry name" value="NUB1"/>
</dbReference>
<dbReference type="CDD" id="cd14270">
    <property type="entry name" value="UBA"/>
    <property type="match status" value="1"/>
</dbReference>
<evidence type="ECO:0000313" key="5">
    <source>
        <dbReference type="Proteomes" id="UP000708208"/>
    </source>
</evidence>
<dbReference type="CDD" id="cd14291">
    <property type="entry name" value="UBA1_NUB1_like"/>
    <property type="match status" value="1"/>
</dbReference>
<dbReference type="CDD" id="cd17062">
    <property type="entry name" value="Ubl_NUB1"/>
    <property type="match status" value="1"/>
</dbReference>
<dbReference type="OrthoDB" id="434245at2759"/>
<feature type="compositionally biased region" description="Basic and acidic residues" evidence="1">
    <location>
        <begin position="415"/>
        <end position="427"/>
    </location>
</feature>
<evidence type="ECO:0000259" key="3">
    <source>
        <dbReference type="PROSITE" id="PS50053"/>
    </source>
</evidence>
<evidence type="ECO:0000313" key="4">
    <source>
        <dbReference type="EMBL" id="CAG7828581.1"/>
    </source>
</evidence>
<dbReference type="Proteomes" id="UP000708208">
    <property type="component" value="Unassembled WGS sequence"/>
</dbReference>
<evidence type="ECO:0000256" key="1">
    <source>
        <dbReference type="SAM" id="MobiDB-lite"/>
    </source>
</evidence>
<dbReference type="EMBL" id="CAJVCH010548092">
    <property type="protein sequence ID" value="CAG7828581.1"/>
    <property type="molecule type" value="Genomic_DNA"/>
</dbReference>
<evidence type="ECO:0000259" key="2">
    <source>
        <dbReference type="PROSITE" id="PS50030"/>
    </source>
</evidence>
<dbReference type="PROSITE" id="PS50053">
    <property type="entry name" value="UBIQUITIN_2"/>
    <property type="match status" value="1"/>
</dbReference>
<sequence>MSSKCNLAESALQARIRDKLNAENVKLWLEPFFDSANGIGNDVEILALASRYAAEFGHLEDEVAECLYSLQRNALERLAERDLFKETGLSTIRLKLSGFPSSAPSPGNDATRLQINLSSMNGKDLKVEIARTIDMSENQLKLISHGKVIDENKILELQDIRNGAQVMVLFLPVTQESYKDSEDSLRQLEETKDSANYLAGYSYGDNMYSLQVADQSGKALDLPESEKRSLAVALALHDKGRSALKSQDFSRALIFLLEADGIYNQCQSALLERVDNYGILNLDIAWCYLSLKCIAELPSVEARLHKSEKSLHRSYGENLERVVALKGSTGWEAALFVRLHLLQGIAAYHLGHIERSKFLLAKVDEEVKRLQVSDDQLAELINMGYGSDESRVALRAAYGNVAAAVDLIIRRREEEAKNRQQEKDDSKRRKLQKKLGECSNGDPVNIQLWRSIKEMGFNAMIAAAALKRTNNEINAALQLVNDIDFMTEVVSKASRKHLPSTTQDAQESSSTSDAVPSTSGSQSGGAPDIPNELDILTALAHLENSLLAESPSDEHLTPEDAARSQKAYDVLSKDISAEADYIDLTLSAENSYINQYKELLQM</sequence>
<dbReference type="PANTHER" id="PTHR12948:SF3">
    <property type="entry name" value="NEDD8 ULTIMATE BUSTER 1"/>
    <property type="match status" value="1"/>
</dbReference>
<dbReference type="InterPro" id="IPR041207">
    <property type="entry name" value="NUB1_ubiquitin-like_dom"/>
</dbReference>
<dbReference type="PANTHER" id="PTHR12948">
    <property type="entry name" value="NEDD8 ULTIMATE BUSTER-1 BS4 PROTEIN"/>
    <property type="match status" value="1"/>
</dbReference>
<keyword evidence="5" id="KW-1185">Reference proteome</keyword>
<feature type="region of interest" description="Disordered" evidence="1">
    <location>
        <begin position="415"/>
        <end position="436"/>
    </location>
</feature>
<protein>
    <recommendedName>
        <fullName evidence="6">NEDD8 ultimate buster 1</fullName>
    </recommendedName>
</protein>
<reference evidence="4" key="1">
    <citation type="submission" date="2021-06" db="EMBL/GenBank/DDBJ databases">
        <authorList>
            <person name="Hodson N. C."/>
            <person name="Mongue J. A."/>
            <person name="Jaron S. K."/>
        </authorList>
    </citation>
    <scope>NUCLEOTIDE SEQUENCE</scope>
</reference>
<organism evidence="4 5">
    <name type="scientific">Allacma fusca</name>
    <dbReference type="NCBI Taxonomy" id="39272"/>
    <lineage>
        <taxon>Eukaryota</taxon>
        <taxon>Metazoa</taxon>
        <taxon>Ecdysozoa</taxon>
        <taxon>Arthropoda</taxon>
        <taxon>Hexapoda</taxon>
        <taxon>Collembola</taxon>
        <taxon>Symphypleona</taxon>
        <taxon>Sminthuridae</taxon>
        <taxon>Allacma</taxon>
    </lineage>
</organism>
<accession>A0A8J2PUJ2</accession>
<dbReference type="Pfam" id="PF00627">
    <property type="entry name" value="UBA"/>
    <property type="match status" value="1"/>
</dbReference>
<proteinExistence type="predicted"/>
<evidence type="ECO:0008006" key="6">
    <source>
        <dbReference type="Google" id="ProtNLM"/>
    </source>
</evidence>